<feature type="domain" description="Porin" evidence="12">
    <location>
        <begin position="9"/>
        <end position="310"/>
    </location>
</feature>
<evidence type="ECO:0000256" key="8">
    <source>
        <dbReference type="ARBA" id="ARBA00023114"/>
    </source>
</evidence>
<dbReference type="InterPro" id="IPR033900">
    <property type="entry name" value="Gram_neg_porin_domain"/>
</dbReference>
<evidence type="ECO:0000256" key="4">
    <source>
        <dbReference type="ARBA" id="ARBA00022452"/>
    </source>
</evidence>
<evidence type="ECO:0000256" key="1">
    <source>
        <dbReference type="ARBA" id="ARBA00004571"/>
    </source>
</evidence>
<dbReference type="CDD" id="cd00342">
    <property type="entry name" value="gram_neg_porins"/>
    <property type="match status" value="1"/>
</dbReference>
<keyword evidence="5" id="KW-0812">Transmembrane</keyword>
<dbReference type="PANTHER" id="PTHR34501:SF9">
    <property type="entry name" value="MAJOR OUTER MEMBRANE PROTEIN P.IA"/>
    <property type="match status" value="1"/>
</dbReference>
<evidence type="ECO:0000256" key="7">
    <source>
        <dbReference type="ARBA" id="ARBA00023065"/>
    </source>
</evidence>
<evidence type="ECO:0000256" key="9">
    <source>
        <dbReference type="ARBA" id="ARBA00023136"/>
    </source>
</evidence>
<gene>
    <name evidence="13" type="ORF">QRD43_12165</name>
</gene>
<keyword evidence="10" id="KW-0998">Cell outer membrane</keyword>
<dbReference type="Proteomes" id="UP001238603">
    <property type="component" value="Unassembled WGS sequence"/>
</dbReference>
<evidence type="ECO:0000256" key="2">
    <source>
        <dbReference type="ARBA" id="ARBA00011233"/>
    </source>
</evidence>
<evidence type="ECO:0000256" key="10">
    <source>
        <dbReference type="ARBA" id="ARBA00023237"/>
    </source>
</evidence>
<evidence type="ECO:0000256" key="5">
    <source>
        <dbReference type="ARBA" id="ARBA00022692"/>
    </source>
</evidence>
<sequence length="338" mass="35031">MNKTILVGAVLAAFAGAAAAQSSVTLFGVIDANVRSAKTGSATIKQVGTDGLNASRLGVRGTEDLGGGLKAGFWLEAALNPDTGTADTSRFWGRRATVSLSSTEMGELRIGRHKVAARLAIDGFTPFETTGIGEITKAYSTLGSGADTLNRSDNQVAYSLPDNLGGVYGTFELGAGEGTDGKKYSSGRLGYKDKELNVAAAYAQTDAKGDKYKVTVLGASYDFGVATVMGTVSNTKFGAYKQSIFTIGAKVPVTKEGSVRVHYARSNANDAVATAKVADDLNILSFGYVHDISKRTGLYATYSQIDNKGNSKVAIAGAPAAAAGQKSSAYEVGVRHSF</sequence>
<comment type="subcellular location">
    <subcellularLocation>
        <location evidence="1">Cell outer membrane</location>
        <topology evidence="1">Multi-pass membrane protein</topology>
    </subcellularLocation>
</comment>
<evidence type="ECO:0000256" key="3">
    <source>
        <dbReference type="ARBA" id="ARBA00022448"/>
    </source>
</evidence>
<keyword evidence="7" id="KW-0406">Ion transport</keyword>
<evidence type="ECO:0000259" key="12">
    <source>
        <dbReference type="Pfam" id="PF13609"/>
    </source>
</evidence>
<keyword evidence="6 11" id="KW-0732">Signal</keyword>
<keyword evidence="8" id="KW-0626">Porin</keyword>
<accession>A0ABT7LIG3</accession>
<evidence type="ECO:0000313" key="13">
    <source>
        <dbReference type="EMBL" id="MDL5032660.1"/>
    </source>
</evidence>
<dbReference type="Gene3D" id="2.40.160.10">
    <property type="entry name" value="Porin"/>
    <property type="match status" value="1"/>
</dbReference>
<keyword evidence="9" id="KW-0472">Membrane</keyword>
<keyword evidence="14" id="KW-1185">Reference proteome</keyword>
<feature type="signal peptide" evidence="11">
    <location>
        <begin position="1"/>
        <end position="20"/>
    </location>
</feature>
<reference evidence="13 14" key="1">
    <citation type="submission" date="2023-06" db="EMBL/GenBank/DDBJ databases">
        <title>Pelomonas sp. APW6 16S ribosomal RNA gene genome sequencing and assembly.</title>
        <authorList>
            <person name="Woo H."/>
        </authorList>
    </citation>
    <scope>NUCLEOTIDE SEQUENCE [LARGE SCALE GENOMIC DNA]</scope>
    <source>
        <strain evidence="13 14">APW6</strain>
    </source>
</reference>
<comment type="caution">
    <text evidence="13">The sequence shown here is derived from an EMBL/GenBank/DDBJ whole genome shotgun (WGS) entry which is preliminary data.</text>
</comment>
<dbReference type="InterPro" id="IPR050298">
    <property type="entry name" value="Gram-neg_bact_OMP"/>
</dbReference>
<proteinExistence type="predicted"/>
<dbReference type="Pfam" id="PF13609">
    <property type="entry name" value="Porin_4"/>
    <property type="match status" value="1"/>
</dbReference>
<dbReference type="PANTHER" id="PTHR34501">
    <property type="entry name" value="PROTEIN YDDL-RELATED"/>
    <property type="match status" value="1"/>
</dbReference>
<name>A0ABT7LIG3_9BURK</name>
<dbReference type="InterPro" id="IPR023614">
    <property type="entry name" value="Porin_dom_sf"/>
</dbReference>
<dbReference type="EMBL" id="JASVDS010000003">
    <property type="protein sequence ID" value="MDL5032660.1"/>
    <property type="molecule type" value="Genomic_DNA"/>
</dbReference>
<feature type="chain" id="PRO_5045570544" evidence="11">
    <location>
        <begin position="21"/>
        <end position="338"/>
    </location>
</feature>
<evidence type="ECO:0000256" key="11">
    <source>
        <dbReference type="SAM" id="SignalP"/>
    </source>
</evidence>
<comment type="subunit">
    <text evidence="2">Homotrimer.</text>
</comment>
<evidence type="ECO:0000313" key="14">
    <source>
        <dbReference type="Proteomes" id="UP001238603"/>
    </source>
</evidence>
<dbReference type="RefSeq" id="WP_285982748.1">
    <property type="nucleotide sequence ID" value="NZ_JASVDS010000003.1"/>
</dbReference>
<keyword evidence="4" id="KW-1134">Transmembrane beta strand</keyword>
<dbReference type="SUPFAM" id="SSF56935">
    <property type="entry name" value="Porins"/>
    <property type="match status" value="1"/>
</dbReference>
<evidence type="ECO:0000256" key="6">
    <source>
        <dbReference type="ARBA" id="ARBA00022729"/>
    </source>
</evidence>
<protein>
    <submittedName>
        <fullName evidence="13">Porin</fullName>
    </submittedName>
</protein>
<organism evidence="13 14">
    <name type="scientific">Roseateles subflavus</name>
    <dbReference type="NCBI Taxonomy" id="3053353"/>
    <lineage>
        <taxon>Bacteria</taxon>
        <taxon>Pseudomonadati</taxon>
        <taxon>Pseudomonadota</taxon>
        <taxon>Betaproteobacteria</taxon>
        <taxon>Burkholderiales</taxon>
        <taxon>Sphaerotilaceae</taxon>
        <taxon>Roseateles</taxon>
    </lineage>
</organism>
<keyword evidence="3" id="KW-0813">Transport</keyword>